<dbReference type="OrthoDB" id="9774495at2"/>
<evidence type="ECO:0000259" key="6">
    <source>
        <dbReference type="Pfam" id="PF01212"/>
    </source>
</evidence>
<comment type="cofactor">
    <cofactor evidence="1 5">
        <name>pyridoxal 5'-phosphate</name>
        <dbReference type="ChEBI" id="CHEBI:597326"/>
    </cofactor>
</comment>
<dbReference type="InterPro" id="IPR015424">
    <property type="entry name" value="PyrdxlP-dep_Trfase"/>
</dbReference>
<evidence type="ECO:0000256" key="3">
    <source>
        <dbReference type="ARBA" id="ARBA00011881"/>
    </source>
</evidence>
<proteinExistence type="inferred from homology"/>
<dbReference type="AlphaFoldDB" id="A0A420WP68"/>
<dbReference type="CDD" id="cd06502">
    <property type="entry name" value="TA_like"/>
    <property type="match status" value="1"/>
</dbReference>
<keyword evidence="5" id="KW-0456">Lyase</keyword>
<evidence type="ECO:0000313" key="7">
    <source>
        <dbReference type="EMBL" id="RKQ72834.1"/>
    </source>
</evidence>
<dbReference type="PIRSF" id="PIRSF038940">
    <property type="entry name" value="Low_specificity_LTA"/>
    <property type="match status" value="1"/>
</dbReference>
<dbReference type="InterPro" id="IPR015421">
    <property type="entry name" value="PyrdxlP-dep_Trfase_major"/>
</dbReference>
<protein>
    <recommendedName>
        <fullName evidence="5">L-threonine aldolase</fullName>
        <ecNumber evidence="5">4.1.2.48</ecNumber>
    </recommendedName>
</protein>
<dbReference type="PANTHER" id="PTHR48097">
    <property type="entry name" value="L-THREONINE ALDOLASE-RELATED"/>
    <property type="match status" value="1"/>
</dbReference>
<evidence type="ECO:0000313" key="8">
    <source>
        <dbReference type="Proteomes" id="UP000277424"/>
    </source>
</evidence>
<comment type="function">
    <text evidence="5">Catalyzes the cleavage of L-allo-threonine and L-threonine to glycine and acetaldehyde.</text>
</comment>
<dbReference type="Proteomes" id="UP000277424">
    <property type="component" value="Unassembled WGS sequence"/>
</dbReference>
<dbReference type="PANTHER" id="PTHR48097:SF5">
    <property type="entry name" value="LOW SPECIFICITY L-THREONINE ALDOLASE"/>
    <property type="match status" value="1"/>
</dbReference>
<gene>
    <name evidence="7" type="ORF">BCL74_0603</name>
</gene>
<organism evidence="7 8">
    <name type="scientific">Oceanibaculum indicum</name>
    <dbReference type="NCBI Taxonomy" id="526216"/>
    <lineage>
        <taxon>Bacteria</taxon>
        <taxon>Pseudomonadati</taxon>
        <taxon>Pseudomonadota</taxon>
        <taxon>Alphaproteobacteria</taxon>
        <taxon>Rhodospirillales</taxon>
        <taxon>Oceanibaculaceae</taxon>
        <taxon>Oceanibaculum</taxon>
    </lineage>
</organism>
<accession>A0A420WP68</accession>
<dbReference type="InterPro" id="IPR001597">
    <property type="entry name" value="ArAA_b-elim_lyase/Thr_aldolase"/>
</dbReference>
<dbReference type="EMBL" id="RBIG01000001">
    <property type="protein sequence ID" value="RKQ72834.1"/>
    <property type="molecule type" value="Genomic_DNA"/>
</dbReference>
<dbReference type="InterPro" id="IPR015422">
    <property type="entry name" value="PyrdxlP-dep_Trfase_small"/>
</dbReference>
<dbReference type="RefSeq" id="WP_121217448.1">
    <property type="nucleotide sequence ID" value="NZ_RBIG01000001.1"/>
</dbReference>
<comment type="catalytic activity">
    <reaction evidence="5">
        <text>L-threonine = acetaldehyde + glycine</text>
        <dbReference type="Rhea" id="RHEA:19625"/>
        <dbReference type="ChEBI" id="CHEBI:15343"/>
        <dbReference type="ChEBI" id="CHEBI:57305"/>
        <dbReference type="ChEBI" id="CHEBI:57926"/>
        <dbReference type="EC" id="4.1.2.48"/>
    </reaction>
</comment>
<feature type="domain" description="Aromatic amino acid beta-eliminating lyase/threonine aldolase" evidence="6">
    <location>
        <begin position="2"/>
        <end position="288"/>
    </location>
</feature>
<dbReference type="Pfam" id="PF01212">
    <property type="entry name" value="Beta_elim_lyase"/>
    <property type="match status" value="1"/>
</dbReference>
<name>A0A420WP68_9PROT</name>
<reference evidence="7 8" key="1">
    <citation type="submission" date="2018-10" db="EMBL/GenBank/DDBJ databases">
        <title>Comparative analysis of microorganisms from saline springs in Andes Mountain Range, Colombia.</title>
        <authorList>
            <person name="Rubin E."/>
        </authorList>
    </citation>
    <scope>NUCLEOTIDE SEQUENCE [LARGE SCALE GENOMIC DNA]</scope>
    <source>
        <strain evidence="7 8">USBA 36</strain>
    </source>
</reference>
<comment type="similarity">
    <text evidence="2 5">Belongs to the threonine aldolase family.</text>
</comment>
<evidence type="ECO:0000256" key="4">
    <source>
        <dbReference type="ARBA" id="ARBA00022898"/>
    </source>
</evidence>
<sequence length="349" mass="37270">MNFRSDNVTGASPEILAALTEAAQGSVASYGSDPITARVQDKLSAVFETEVTAFPVATGTAANALAISCLTPSWGAIYCHPNAHIEEDECGAPEFFSGGAKLVHVQGPHGKINARELDRRLADANIGNVHHVQPACVSLTNLTEAGTRYSPDEVAAIGKVCRKYGLKLHMDGARFANALVAQNCSPAELTWKAWVDVLSFGATKNGALAAEAVVFFDKELARDFAFRRKRGGHLFSKMRFLSSQLDAYLEGDLWLRNARHANRMAALIAEGLAGVPGIELDHPVEGNEIFARLPSAIIEGLLADGFAFGQWGSAEAPSIRLVTAFNTEEAAARKFVERAAAHAARQAAE</sequence>
<dbReference type="EC" id="4.1.2.48" evidence="5"/>
<dbReference type="SUPFAM" id="SSF53383">
    <property type="entry name" value="PLP-dependent transferases"/>
    <property type="match status" value="1"/>
</dbReference>
<comment type="subunit">
    <text evidence="3">Homotetramer.</text>
</comment>
<dbReference type="InterPro" id="IPR026273">
    <property type="entry name" value="Low_specificity_L-TA_bact"/>
</dbReference>
<dbReference type="Gene3D" id="3.90.1150.10">
    <property type="entry name" value="Aspartate Aminotransferase, domain 1"/>
    <property type="match status" value="1"/>
</dbReference>
<keyword evidence="4 5" id="KW-0663">Pyridoxal phosphate</keyword>
<comment type="catalytic activity">
    <reaction evidence="5">
        <text>L-allo-threonine = acetaldehyde + glycine</text>
        <dbReference type="Rhea" id="RHEA:26209"/>
        <dbReference type="ChEBI" id="CHEBI:15343"/>
        <dbReference type="ChEBI" id="CHEBI:57305"/>
        <dbReference type="ChEBI" id="CHEBI:58585"/>
        <dbReference type="EC" id="4.1.2.48"/>
    </reaction>
</comment>
<evidence type="ECO:0000256" key="2">
    <source>
        <dbReference type="ARBA" id="ARBA00006966"/>
    </source>
</evidence>
<dbReference type="GO" id="GO:0006567">
    <property type="term" value="P:L-threonine catabolic process"/>
    <property type="evidence" value="ECO:0007669"/>
    <property type="project" value="UniProtKB-UniRule"/>
</dbReference>
<dbReference type="Gene3D" id="3.40.640.10">
    <property type="entry name" value="Type I PLP-dependent aspartate aminotransferase-like (Major domain)"/>
    <property type="match status" value="1"/>
</dbReference>
<evidence type="ECO:0000256" key="1">
    <source>
        <dbReference type="ARBA" id="ARBA00001933"/>
    </source>
</evidence>
<evidence type="ECO:0000256" key="5">
    <source>
        <dbReference type="PIRNR" id="PIRNR038940"/>
    </source>
</evidence>
<comment type="caution">
    <text evidence="7">The sequence shown here is derived from an EMBL/GenBank/DDBJ whole genome shotgun (WGS) entry which is preliminary data.</text>
</comment>
<dbReference type="GO" id="GO:0008732">
    <property type="term" value="F:L-allo-threonine aldolase activity"/>
    <property type="evidence" value="ECO:0007669"/>
    <property type="project" value="RHEA"/>
</dbReference>